<reference evidence="1 2" key="1">
    <citation type="submission" date="2016-05" db="EMBL/GenBank/DDBJ databases">
        <title>Draft Genome Sequences of Stenotrophomonas maltophilia Strains Sm32COP, Sm41DVV, Sm46PAILV, SmF3, SmF22, SmSOFb1 and SmCVFa1, Isolated from Different Manures, in France.</title>
        <authorList>
            <person name="Nazaret S."/>
            <person name="Bodilis J."/>
        </authorList>
    </citation>
    <scope>NUCLEOTIDE SEQUENCE [LARGE SCALE GENOMIC DNA]</scope>
    <source>
        <strain evidence="1 2">Sm41DVV</strain>
    </source>
</reference>
<sequence length="248" mass="27028">MSIYSRSVFVAHKALAASGIAVSKSHLRELVAALCGFNTLAALQASPYFPEGAPVEGLLVLADVERAQARCQALMAEVKPLPVLRALYTALDTTPAVGAVVLADLNRDSESLKRLIHAEVMSAPKMTGTVDDYEARVQDMIRPNDNPMSIKVPEELARSFARDTGPVRDLEGSAAFNKDRLIASFEGRYTDAKQESGLVSVTLQFQLLSPSLFLLEDRELEFESDEDDDAVTVDDMDYQFAAIMDNGL</sequence>
<name>A0AAP7GUK8_STEMA</name>
<dbReference type="EMBL" id="LYVI01000001">
    <property type="protein sequence ID" value="OBU63195.1"/>
    <property type="molecule type" value="Genomic_DNA"/>
</dbReference>
<organism evidence="1 2">
    <name type="scientific">Stenotrophomonas maltophilia</name>
    <name type="common">Pseudomonas maltophilia</name>
    <name type="synonym">Xanthomonas maltophilia</name>
    <dbReference type="NCBI Taxonomy" id="40324"/>
    <lineage>
        <taxon>Bacteria</taxon>
        <taxon>Pseudomonadati</taxon>
        <taxon>Pseudomonadota</taxon>
        <taxon>Gammaproteobacteria</taxon>
        <taxon>Lysobacterales</taxon>
        <taxon>Lysobacteraceae</taxon>
        <taxon>Stenotrophomonas</taxon>
        <taxon>Stenotrophomonas maltophilia group</taxon>
    </lineage>
</organism>
<proteinExistence type="predicted"/>
<dbReference type="Proteomes" id="UP000092125">
    <property type="component" value="Unassembled WGS sequence"/>
</dbReference>
<dbReference type="RefSeq" id="WP_053517345.1">
    <property type="nucleotide sequence ID" value="NZ_LDVR01000020.1"/>
</dbReference>
<accession>A0AAP7GUK8</accession>
<evidence type="ECO:0000313" key="1">
    <source>
        <dbReference type="EMBL" id="OBU63195.1"/>
    </source>
</evidence>
<dbReference type="AlphaFoldDB" id="A0AAP7GUK8"/>
<protein>
    <submittedName>
        <fullName evidence="1">Uncharacterized protein</fullName>
    </submittedName>
</protein>
<gene>
    <name evidence="1" type="ORF">A9K56_00310</name>
</gene>
<evidence type="ECO:0000313" key="2">
    <source>
        <dbReference type="Proteomes" id="UP000092125"/>
    </source>
</evidence>
<comment type="caution">
    <text evidence="1">The sequence shown here is derived from an EMBL/GenBank/DDBJ whole genome shotgun (WGS) entry which is preliminary data.</text>
</comment>